<accession>A0A9Q8SZB7</accession>
<evidence type="ECO:0000313" key="1">
    <source>
        <dbReference type="EMBL" id="UQC86277.1"/>
    </source>
</evidence>
<proteinExistence type="predicted"/>
<dbReference type="AlphaFoldDB" id="A0A9Q8SZB7"/>
<dbReference type="EMBL" id="CP019478">
    <property type="protein sequence ID" value="UQC86277.1"/>
    <property type="molecule type" value="Genomic_DNA"/>
</dbReference>
<name>A0A9Q8SZB7_9PEZI</name>
<dbReference type="Gene3D" id="2.60.120.620">
    <property type="entry name" value="q2cbj1_9rhob like domain"/>
    <property type="match status" value="1"/>
</dbReference>
<dbReference type="RefSeq" id="XP_049147889.1">
    <property type="nucleotide sequence ID" value="XM_049290744.1"/>
</dbReference>
<reference evidence="1" key="1">
    <citation type="journal article" date="2021" name="Mol. Plant Microbe Interact.">
        <title>Complete Genome Sequence of the Plant-Pathogenic Fungus Colletotrichum lupini.</title>
        <authorList>
            <person name="Baroncelli R."/>
            <person name="Pensec F."/>
            <person name="Da Lio D."/>
            <person name="Boufleur T."/>
            <person name="Vicente I."/>
            <person name="Sarrocco S."/>
            <person name="Picot A."/>
            <person name="Baraldi E."/>
            <person name="Sukno S."/>
            <person name="Thon M."/>
            <person name="Le Floch G."/>
        </authorList>
    </citation>
    <scope>NUCLEOTIDE SEQUENCE</scope>
    <source>
        <strain evidence="1">IMI 504893</strain>
    </source>
</reference>
<sequence length="669" mass="74644">MHKEPPHSGFENEGVGTRFKNTDVAKVVVQLYGEQAAVKPAFWYGVLDSHVVFLKIKSHFDIIKKRARTVTCSVITVGRRPIPAVLCCYVTNSTAHDTSNSLNLRDFQTENYHWAQLIFWLGPESGTLPFRRATHSGILEPSDEDSMEFFIWPTKSVILSDHGTRHRLHHNTREQKQSNLDPHSEELYSLAGAGIYGSLSSIAIRLIKCCKLLVLNIGNPEGSFSAENRAWRKRSSGWSNREVVIRGRPARMTDHKSDIMGRSSNFSGRVRQISVRVCNYLRSVAFGYVASFANEDIGSMSDNDFRFVSRVKLCIGKLRSSGGVVARQLRWQGLRPGKTPHSIGHSNAFIGENFPNYPSYHLHRKTTRVLGGCDIGSGISLLPSAEISLTISLAVILLSYGGFVAVGTGTKLSKEQPTITKTASSSDPFTSLIIFSSNREGFHLIDIRPKLLQNPHAVKPDPSIAIIPFTLQRTGGHLTDLNSQPNIKDGWIRLSNGLFLNARYEKTYSIRILSYDPLIVYVVEFVKPLFERSTVYNNGAQEIDMDRTSSTAYLADEGRIGQRHIRRASEIQGYANESLHKSLQLSRYGPGQLFSPHVDPPEDTTCDRCGTQFPNILLNWTLEDPSWCKFVECRDVVALSVKAVPGRLDPRTLYAGLAPENDIKTGLNI</sequence>
<dbReference type="GeneID" id="73345754"/>
<evidence type="ECO:0000313" key="2">
    <source>
        <dbReference type="Proteomes" id="UP000830671"/>
    </source>
</evidence>
<dbReference type="Proteomes" id="UP000830671">
    <property type="component" value="Chromosome 6"/>
</dbReference>
<gene>
    <name evidence="1" type="ORF">CLUP02_11777</name>
</gene>
<organism evidence="1 2">
    <name type="scientific">Colletotrichum lupini</name>
    <dbReference type="NCBI Taxonomy" id="145971"/>
    <lineage>
        <taxon>Eukaryota</taxon>
        <taxon>Fungi</taxon>
        <taxon>Dikarya</taxon>
        <taxon>Ascomycota</taxon>
        <taxon>Pezizomycotina</taxon>
        <taxon>Sordariomycetes</taxon>
        <taxon>Hypocreomycetidae</taxon>
        <taxon>Glomerellales</taxon>
        <taxon>Glomerellaceae</taxon>
        <taxon>Colletotrichum</taxon>
        <taxon>Colletotrichum acutatum species complex</taxon>
    </lineage>
</organism>
<dbReference type="KEGG" id="clup:CLUP02_11777"/>
<protein>
    <submittedName>
        <fullName evidence="1">Uncharacterized protein</fullName>
    </submittedName>
</protein>
<keyword evidence="2" id="KW-1185">Reference proteome</keyword>